<dbReference type="OrthoDB" id="9786339at2"/>
<feature type="transmembrane region" description="Helical" evidence="9">
    <location>
        <begin position="185"/>
        <end position="204"/>
    </location>
</feature>
<feature type="transmembrane region" description="Helical" evidence="9">
    <location>
        <begin position="543"/>
        <end position="563"/>
    </location>
</feature>
<feature type="transmembrane region" description="Helical" evidence="9">
    <location>
        <begin position="644"/>
        <end position="664"/>
    </location>
</feature>
<proteinExistence type="predicted"/>
<dbReference type="InterPro" id="IPR051050">
    <property type="entry name" value="Lipid_II_flippase_MurJ/MviN"/>
</dbReference>
<evidence type="ECO:0000256" key="6">
    <source>
        <dbReference type="ARBA" id="ARBA00022989"/>
    </source>
</evidence>
<evidence type="ECO:0000256" key="2">
    <source>
        <dbReference type="ARBA" id="ARBA00022475"/>
    </source>
</evidence>
<keyword evidence="5" id="KW-0573">Peptidoglycan synthesis</keyword>
<feature type="transmembrane region" description="Helical" evidence="9">
    <location>
        <begin position="435"/>
        <end position="455"/>
    </location>
</feature>
<dbReference type="Proteomes" id="UP000278632">
    <property type="component" value="Unassembled WGS sequence"/>
</dbReference>
<feature type="transmembrane region" description="Helical" evidence="9">
    <location>
        <begin position="511"/>
        <end position="531"/>
    </location>
</feature>
<feature type="transmembrane region" description="Helical" evidence="9">
    <location>
        <begin position="210"/>
        <end position="231"/>
    </location>
</feature>
<evidence type="ECO:0000256" key="3">
    <source>
        <dbReference type="ARBA" id="ARBA00022692"/>
    </source>
</evidence>
<dbReference type="GO" id="GO:0008360">
    <property type="term" value="P:regulation of cell shape"/>
    <property type="evidence" value="ECO:0007669"/>
    <property type="project" value="UniProtKB-KW"/>
</dbReference>
<dbReference type="GO" id="GO:0015648">
    <property type="term" value="F:lipid-linked peptidoglycan transporter activity"/>
    <property type="evidence" value="ECO:0007669"/>
    <property type="project" value="TreeGrafter"/>
</dbReference>
<dbReference type="CDD" id="cd13123">
    <property type="entry name" value="MATE_MurJ_like"/>
    <property type="match status" value="1"/>
</dbReference>
<keyword evidence="4" id="KW-0133">Cell shape</keyword>
<dbReference type="GO" id="GO:0034204">
    <property type="term" value="P:lipid translocation"/>
    <property type="evidence" value="ECO:0007669"/>
    <property type="project" value="TreeGrafter"/>
</dbReference>
<keyword evidence="6 9" id="KW-1133">Transmembrane helix</keyword>
<feature type="transmembrane region" description="Helical" evidence="9">
    <location>
        <begin position="569"/>
        <end position="593"/>
    </location>
</feature>
<dbReference type="InterPro" id="IPR004268">
    <property type="entry name" value="MurJ"/>
</dbReference>
<evidence type="ECO:0000256" key="9">
    <source>
        <dbReference type="SAM" id="Phobius"/>
    </source>
</evidence>
<comment type="caution">
    <text evidence="10">The sequence shown here is derived from an EMBL/GenBank/DDBJ whole genome shotgun (WGS) entry which is preliminary data.</text>
</comment>
<feature type="transmembrane region" description="Helical" evidence="9">
    <location>
        <begin position="283"/>
        <end position="309"/>
    </location>
</feature>
<dbReference type="PANTHER" id="PTHR47019">
    <property type="entry name" value="LIPID II FLIPPASE MURJ"/>
    <property type="match status" value="1"/>
</dbReference>
<dbReference type="PANTHER" id="PTHR47019:SF1">
    <property type="entry name" value="LIPID II FLIPPASE MURJ"/>
    <property type="match status" value="1"/>
</dbReference>
<feature type="transmembrane region" description="Helical" evidence="9">
    <location>
        <begin position="476"/>
        <end position="499"/>
    </location>
</feature>
<evidence type="ECO:0000313" key="11">
    <source>
        <dbReference type="Proteomes" id="UP000278632"/>
    </source>
</evidence>
<reference evidence="11" key="1">
    <citation type="submission" date="2018-05" db="EMBL/GenBank/DDBJ databases">
        <title>Genome Sequencing of selected type strains of the family Eggerthellaceae.</title>
        <authorList>
            <person name="Danylec N."/>
            <person name="Stoll D.A."/>
            <person name="Doetsch A."/>
            <person name="Huch M."/>
        </authorList>
    </citation>
    <scope>NUCLEOTIDE SEQUENCE [LARGE SCALE GENOMIC DNA]</scope>
    <source>
        <strain evidence="11">DSM 16106</strain>
    </source>
</reference>
<keyword evidence="7 9" id="KW-0472">Membrane</keyword>
<feature type="region of interest" description="Disordered" evidence="8">
    <location>
        <begin position="60"/>
        <end position="143"/>
    </location>
</feature>
<organism evidence="10 11">
    <name type="scientific">Paraeggerthella hongkongensis</name>
    <dbReference type="NCBI Taxonomy" id="230658"/>
    <lineage>
        <taxon>Bacteria</taxon>
        <taxon>Bacillati</taxon>
        <taxon>Actinomycetota</taxon>
        <taxon>Coriobacteriia</taxon>
        <taxon>Eggerthellales</taxon>
        <taxon>Eggerthellaceae</taxon>
        <taxon>Paraeggerthella</taxon>
    </lineage>
</organism>
<sequence length="688" mass="72868">MMGHYIRSIRKRPSMSDKLARAQHMRPADPGSTSEIFVGGRHAGLDRTAIAAAVAQTVVPKPEPRHDPASAKARLRSAAPGETSEIFIGGRHAGADRTTPPLDPFEPQTPDPREAAKTAARNTRKERAAFPGSTSELPIISKHGGADKTVSNVAEPEDAQATVGSSAALISACTLISRVLGFVRTWVMAFALGSTLLSSSYQVANNLPAQLYELVIGGMIVTAFLPVYLSVKKRLGREAGNEYASNLLTIVVLLLGVVSALCIAFPGVAIYTQSFFSEQSEMALSVFFFQFFAIQIVFSGATAIVSGLLNANRDYLWSSIAPAAQSVVVIVSFLLYAAVAPQDPELALYIIAIGNPLGVFIALAMQLPALKRNGIHIRPRINLRDPALRETLSIGVPAVFVMLCSFVVVSVQNAAAYSFASNGPSILLYARQWFTLPYAFLAVPITTAMFTELADMQAEGNMEGVKRGIIGGTNQILFFMIPFAMYLMVFSLPLITLYNAGAFTSESVASIASYMAVLALALPVYGVNTYLQKTFSSLRKMGVFAAFNFVAGAAQIALTIYGASNADRFSIEIIAVAEVLFYVVADVCLFAYLRSRLGAFGLRSVAKACFSGLVFGGLGALAGGGVLFGLQAFVAPIAGSIPLALTYVLAGGSVALLVTFGLSIKLHVPEAAFVGSLIGKVKGKLGRG</sequence>
<keyword evidence="3 9" id="KW-0812">Transmembrane</keyword>
<evidence type="ECO:0000313" key="10">
    <source>
        <dbReference type="EMBL" id="RNL43995.1"/>
    </source>
</evidence>
<gene>
    <name evidence="10" type="ORF">DMP08_06910</name>
</gene>
<protein>
    <submittedName>
        <fullName evidence="10">Virulence factor MviN</fullName>
    </submittedName>
</protein>
<name>A0A3N0BAE0_9ACTN</name>
<evidence type="ECO:0000256" key="4">
    <source>
        <dbReference type="ARBA" id="ARBA00022960"/>
    </source>
</evidence>
<evidence type="ECO:0000256" key="1">
    <source>
        <dbReference type="ARBA" id="ARBA00004651"/>
    </source>
</evidence>
<dbReference type="EMBL" id="QICD01000011">
    <property type="protein sequence ID" value="RNL43995.1"/>
    <property type="molecule type" value="Genomic_DNA"/>
</dbReference>
<feature type="transmembrane region" description="Helical" evidence="9">
    <location>
        <begin position="243"/>
        <end position="271"/>
    </location>
</feature>
<accession>A0A3N0BAE0</accession>
<dbReference type="GO" id="GO:0009252">
    <property type="term" value="P:peptidoglycan biosynthetic process"/>
    <property type="evidence" value="ECO:0007669"/>
    <property type="project" value="UniProtKB-KW"/>
</dbReference>
<comment type="subcellular location">
    <subcellularLocation>
        <location evidence="1">Cell membrane</location>
        <topology evidence="1">Multi-pass membrane protein</topology>
    </subcellularLocation>
</comment>
<feature type="transmembrane region" description="Helical" evidence="9">
    <location>
        <begin position="391"/>
        <end position="415"/>
    </location>
</feature>
<dbReference type="AlphaFoldDB" id="A0A3N0BAE0"/>
<dbReference type="Pfam" id="PF03023">
    <property type="entry name" value="MurJ"/>
    <property type="match status" value="1"/>
</dbReference>
<keyword evidence="2" id="KW-1003">Cell membrane</keyword>
<evidence type="ECO:0000256" key="5">
    <source>
        <dbReference type="ARBA" id="ARBA00022984"/>
    </source>
</evidence>
<dbReference type="GO" id="GO:0005886">
    <property type="term" value="C:plasma membrane"/>
    <property type="evidence" value="ECO:0007669"/>
    <property type="project" value="UniProtKB-SubCell"/>
</dbReference>
<feature type="compositionally biased region" description="Pro residues" evidence="8">
    <location>
        <begin position="101"/>
        <end position="110"/>
    </location>
</feature>
<feature type="transmembrane region" description="Helical" evidence="9">
    <location>
        <begin position="346"/>
        <end position="370"/>
    </location>
</feature>
<evidence type="ECO:0000256" key="7">
    <source>
        <dbReference type="ARBA" id="ARBA00023136"/>
    </source>
</evidence>
<feature type="transmembrane region" description="Helical" evidence="9">
    <location>
        <begin position="316"/>
        <end position="340"/>
    </location>
</feature>
<keyword evidence="11" id="KW-1185">Reference proteome</keyword>
<dbReference type="PRINTS" id="PR01806">
    <property type="entry name" value="VIRFACTRMVIN"/>
</dbReference>
<evidence type="ECO:0000256" key="8">
    <source>
        <dbReference type="SAM" id="MobiDB-lite"/>
    </source>
</evidence>
<feature type="transmembrane region" description="Helical" evidence="9">
    <location>
        <begin position="613"/>
        <end position="638"/>
    </location>
</feature>